<evidence type="ECO:0000313" key="6">
    <source>
        <dbReference type="EMBL" id="WZP16457.1"/>
    </source>
</evidence>
<proteinExistence type="predicted"/>
<evidence type="ECO:0000256" key="3">
    <source>
        <dbReference type="ARBA" id="ARBA00023159"/>
    </source>
</evidence>
<evidence type="ECO:0000256" key="2">
    <source>
        <dbReference type="ARBA" id="ARBA00023125"/>
    </source>
</evidence>
<dbReference type="Gene3D" id="1.10.1660.10">
    <property type="match status" value="1"/>
</dbReference>
<dbReference type="PRINTS" id="PR00040">
    <property type="entry name" value="HTHMERR"/>
</dbReference>
<dbReference type="SUPFAM" id="SSF46955">
    <property type="entry name" value="Putative DNA-binding domain"/>
    <property type="match status" value="1"/>
</dbReference>
<keyword evidence="1" id="KW-0805">Transcription regulation</keyword>
<evidence type="ECO:0000259" key="5">
    <source>
        <dbReference type="PROSITE" id="PS50937"/>
    </source>
</evidence>
<dbReference type="InterPro" id="IPR047057">
    <property type="entry name" value="MerR_fam"/>
</dbReference>
<evidence type="ECO:0000256" key="4">
    <source>
        <dbReference type="ARBA" id="ARBA00023163"/>
    </source>
</evidence>
<dbReference type="EMBL" id="CP151657">
    <property type="protein sequence ID" value="WZP16457.1"/>
    <property type="molecule type" value="Genomic_DNA"/>
</dbReference>
<dbReference type="SUPFAM" id="SSF89082">
    <property type="entry name" value="Antibiotic binding domain of TipA-like multidrug resistance regulators"/>
    <property type="match status" value="1"/>
</dbReference>
<dbReference type="Gene3D" id="1.10.490.50">
    <property type="entry name" value="Antibiotic binding domain of TipA-like multidrug resistance regulators"/>
    <property type="match status" value="1"/>
</dbReference>
<accession>A0ABZ3A1D8</accession>
<reference evidence="6 7" key="1">
    <citation type="submission" date="2024-04" db="EMBL/GenBank/DDBJ databases">
        <title>Arthrobacter sp. from Plains bison fecal sample.</title>
        <authorList>
            <person name="Ruzzini A."/>
        </authorList>
    </citation>
    <scope>NUCLEOTIDE SEQUENCE [LARGE SCALE GENOMIC DNA]</scope>
    <source>
        <strain evidence="6 7">EINP1</strain>
    </source>
</reference>
<dbReference type="RefSeq" id="WP_342024069.1">
    <property type="nucleotide sequence ID" value="NZ_CP151657.1"/>
</dbReference>
<dbReference type="SMART" id="SM00422">
    <property type="entry name" value="HTH_MERR"/>
    <property type="match status" value="1"/>
</dbReference>
<gene>
    <name evidence="6" type="ORF">AAE021_02380</name>
</gene>
<dbReference type="Pfam" id="PF07739">
    <property type="entry name" value="TipAS"/>
    <property type="match status" value="1"/>
</dbReference>
<dbReference type="PANTHER" id="PTHR30204:SF90">
    <property type="entry name" value="HTH-TYPE TRANSCRIPTIONAL ACTIVATOR MTA"/>
    <property type="match status" value="1"/>
</dbReference>
<dbReference type="Pfam" id="PF13411">
    <property type="entry name" value="MerR_1"/>
    <property type="match status" value="1"/>
</dbReference>
<protein>
    <submittedName>
        <fullName evidence="6">TipAS antibiotic-recognition domain-containing protein</fullName>
    </submittedName>
</protein>
<dbReference type="PROSITE" id="PS00552">
    <property type="entry name" value="HTH_MERR_1"/>
    <property type="match status" value="1"/>
</dbReference>
<sequence>MTTRNTQAWPISDVARMAGISSRTLRHYDERGLLAPAFTGANGYRFYGMPELRRLQRILLLRRLGLGLESITDILAGQTDEAQALEVHHRWLLAESRRLQDIAFTVRTTMEALQQGGTMEAQNMFKGFEENPYEEEARQRWGSASVESSKAALAALGPDGRQELAGEAQAINRELAACLEAGLEPGNPRVQDVVARHYRWVCAAWTPSRSAYLGLGAMYVQDPRFTAFYDSETPGVAAYLAEAMEVWAGANLAD</sequence>
<dbReference type="InterPro" id="IPR012925">
    <property type="entry name" value="TipAS_dom"/>
</dbReference>
<keyword evidence="7" id="KW-1185">Reference proteome</keyword>
<dbReference type="InterPro" id="IPR000551">
    <property type="entry name" value="MerR-type_HTH_dom"/>
</dbReference>
<name>A0ABZ3A1D8_9MICC</name>
<dbReference type="InterPro" id="IPR009061">
    <property type="entry name" value="DNA-bd_dom_put_sf"/>
</dbReference>
<keyword evidence="2" id="KW-0238">DNA-binding</keyword>
<dbReference type="InterPro" id="IPR036244">
    <property type="entry name" value="TipA-like_antibiotic-bd"/>
</dbReference>
<dbReference type="PROSITE" id="PS50937">
    <property type="entry name" value="HTH_MERR_2"/>
    <property type="match status" value="1"/>
</dbReference>
<keyword evidence="3" id="KW-0010">Activator</keyword>
<evidence type="ECO:0000256" key="1">
    <source>
        <dbReference type="ARBA" id="ARBA00023015"/>
    </source>
</evidence>
<organism evidence="6 7">
    <name type="scientific">Arthrobacter citreus</name>
    <dbReference type="NCBI Taxonomy" id="1670"/>
    <lineage>
        <taxon>Bacteria</taxon>
        <taxon>Bacillati</taxon>
        <taxon>Actinomycetota</taxon>
        <taxon>Actinomycetes</taxon>
        <taxon>Micrococcales</taxon>
        <taxon>Micrococcaceae</taxon>
        <taxon>Arthrobacter</taxon>
    </lineage>
</organism>
<evidence type="ECO:0000313" key="7">
    <source>
        <dbReference type="Proteomes" id="UP001448858"/>
    </source>
</evidence>
<keyword evidence="4" id="KW-0804">Transcription</keyword>
<dbReference type="PANTHER" id="PTHR30204">
    <property type="entry name" value="REDOX-CYCLING DRUG-SENSING TRANSCRIPTIONAL ACTIVATOR SOXR"/>
    <property type="match status" value="1"/>
</dbReference>
<feature type="domain" description="HTH merR-type" evidence="5">
    <location>
        <begin position="8"/>
        <end position="77"/>
    </location>
</feature>
<dbReference type="Proteomes" id="UP001448858">
    <property type="component" value="Chromosome"/>
</dbReference>